<dbReference type="AlphaFoldDB" id="A0A8S1XDB6"/>
<gene>
    <name evidence="1" type="ORF">PPENT_87.1.T1190178</name>
</gene>
<evidence type="ECO:0000313" key="1">
    <source>
        <dbReference type="EMBL" id="CAD8198792.1"/>
    </source>
</evidence>
<protein>
    <submittedName>
        <fullName evidence="1">Uncharacterized protein</fullName>
    </submittedName>
</protein>
<accession>A0A8S1XDB6</accession>
<name>A0A8S1XDB6_9CILI</name>
<dbReference type="EMBL" id="CAJJDO010000119">
    <property type="protein sequence ID" value="CAD8198792.1"/>
    <property type="molecule type" value="Genomic_DNA"/>
</dbReference>
<sequence>MFGVEIHKVLGLQNQNLYRIGTIYNQQQSKAWQELRDLEDMDQDYTDKSLEQNLILLKSLHSNFKLYTQVVNRQIKKRRFERSIRRMRLDFCQSFNFYNYPFKNYQTQPSKNLVRDQLIEYLIPVSFAIFLK</sequence>
<organism evidence="1 2">
    <name type="scientific">Paramecium pentaurelia</name>
    <dbReference type="NCBI Taxonomy" id="43138"/>
    <lineage>
        <taxon>Eukaryota</taxon>
        <taxon>Sar</taxon>
        <taxon>Alveolata</taxon>
        <taxon>Ciliophora</taxon>
        <taxon>Intramacronucleata</taxon>
        <taxon>Oligohymenophorea</taxon>
        <taxon>Peniculida</taxon>
        <taxon>Parameciidae</taxon>
        <taxon>Paramecium</taxon>
    </lineage>
</organism>
<proteinExistence type="predicted"/>
<keyword evidence="2" id="KW-1185">Reference proteome</keyword>
<evidence type="ECO:0000313" key="2">
    <source>
        <dbReference type="Proteomes" id="UP000689195"/>
    </source>
</evidence>
<comment type="caution">
    <text evidence="1">The sequence shown here is derived from an EMBL/GenBank/DDBJ whole genome shotgun (WGS) entry which is preliminary data.</text>
</comment>
<dbReference type="Proteomes" id="UP000689195">
    <property type="component" value="Unassembled WGS sequence"/>
</dbReference>
<reference evidence="1" key="1">
    <citation type="submission" date="2021-01" db="EMBL/GenBank/DDBJ databases">
        <authorList>
            <consortium name="Genoscope - CEA"/>
            <person name="William W."/>
        </authorList>
    </citation>
    <scope>NUCLEOTIDE SEQUENCE</scope>
</reference>